<dbReference type="InterPro" id="IPR002018">
    <property type="entry name" value="CarbesteraseB"/>
</dbReference>
<reference evidence="2 3" key="1">
    <citation type="journal article" date="2012" name="PLoS Pathog.">
        <title>Diverse lifestyles and strategies of plant pathogenesis encoded in the genomes of eighteen Dothideomycetes fungi.</title>
        <authorList>
            <person name="Ohm R.A."/>
            <person name="Feau N."/>
            <person name="Henrissat B."/>
            <person name="Schoch C.L."/>
            <person name="Horwitz B.A."/>
            <person name="Barry K.W."/>
            <person name="Condon B.J."/>
            <person name="Copeland A.C."/>
            <person name="Dhillon B."/>
            <person name="Glaser F."/>
            <person name="Hesse C.N."/>
            <person name="Kosti I."/>
            <person name="LaButti K."/>
            <person name="Lindquist E.A."/>
            <person name="Lucas S."/>
            <person name="Salamov A.A."/>
            <person name="Bradshaw R.E."/>
            <person name="Ciuffetti L."/>
            <person name="Hamelin R.C."/>
            <person name="Kema G.H.J."/>
            <person name="Lawrence C."/>
            <person name="Scott J.A."/>
            <person name="Spatafora J.W."/>
            <person name="Turgeon B.G."/>
            <person name="de Wit P.J.G.M."/>
            <person name="Zhong S."/>
            <person name="Goodwin S.B."/>
            <person name="Grigoriev I.V."/>
        </authorList>
    </citation>
    <scope>NUCLEOTIDE SEQUENCE [LARGE SCALE GENOMIC DNA]</scope>
    <source>
        <strain evidence="2 3">CIRAD86</strain>
    </source>
</reference>
<dbReference type="eggNOG" id="KOG4389">
    <property type="taxonomic scope" value="Eukaryota"/>
</dbReference>
<evidence type="ECO:0000259" key="1">
    <source>
        <dbReference type="Pfam" id="PF00135"/>
    </source>
</evidence>
<feature type="domain" description="Carboxylesterase type B" evidence="1">
    <location>
        <begin position="1"/>
        <end position="397"/>
    </location>
</feature>
<sequence>MDASEYASICPQNSAATATMRPTNQTGAAEDCLFLNVWTPNNATSPMPVFVWIHGGGYGGGSGIADPSELINTNGNNFVAVTIQYRLGAFGFLSSDEVYRKGAVNAGLLDQQLALQWVQQYIHAFNGDPTQVTIGGVSAGGGSVMLQGMAYGGSQGTQLFRQTFAASPFLPMQYGYNHWVPTQSYYALASAVGCNTMKPYGANGTQQIFECLLDVSSEALINASATISQSGSYGTWAFLPVTDGSLVQDLPSRQLARSRVNGVNALIGNNANEGTFFTPSIIHTEDDLVAWLHTAFPLFDENDIAKVLYYYPTTNVSTDPKAPLFATSGDRGPTALNQSSVATGQQQRADNIYAETTFVCPAYWLAEAYSGNAVGGKAFKYQFSLPPALHGFDTLAYLPPPGEYYYISDFNNAFQKLLGNFIVAGNPSISNEIANGVELTSLANLTAAAGNFTTNAASHWPAYTISEPFQIDLNTTCGSGRTPYEDIPGVYFCSGPGTFNDFRLVNAYTWEGGRGMRCDFWRAMGELVPE</sequence>
<dbReference type="GeneID" id="19338039"/>
<dbReference type="HOGENOM" id="CLU_006586_10_5_1"/>
<proteinExistence type="predicted"/>
<protein>
    <recommendedName>
        <fullName evidence="1">Carboxylesterase type B domain-containing protein</fullName>
    </recommendedName>
</protein>
<dbReference type="InterPro" id="IPR029058">
    <property type="entry name" value="AB_hydrolase_fold"/>
</dbReference>
<dbReference type="Gene3D" id="3.40.50.1820">
    <property type="entry name" value="alpha/beta hydrolase"/>
    <property type="match status" value="1"/>
</dbReference>
<dbReference type="EMBL" id="KB446557">
    <property type="protein sequence ID" value="EME83778.1"/>
    <property type="molecule type" value="Genomic_DNA"/>
</dbReference>
<keyword evidence="3" id="KW-1185">Reference proteome</keyword>
<dbReference type="SUPFAM" id="SSF53474">
    <property type="entry name" value="alpha/beta-Hydrolases"/>
    <property type="match status" value="1"/>
</dbReference>
<evidence type="ECO:0000313" key="3">
    <source>
        <dbReference type="Proteomes" id="UP000016932"/>
    </source>
</evidence>
<dbReference type="PANTHER" id="PTHR11559">
    <property type="entry name" value="CARBOXYLESTERASE"/>
    <property type="match status" value="1"/>
</dbReference>
<dbReference type="Proteomes" id="UP000016932">
    <property type="component" value="Unassembled WGS sequence"/>
</dbReference>
<dbReference type="AlphaFoldDB" id="M3B329"/>
<accession>M3B329</accession>
<dbReference type="InterPro" id="IPR019819">
    <property type="entry name" value="Carboxylesterase_B_CS"/>
</dbReference>
<dbReference type="OrthoDB" id="408631at2759"/>
<gene>
    <name evidence="2" type="ORF">MYCFIDRAFT_214499</name>
</gene>
<dbReference type="Pfam" id="PF00135">
    <property type="entry name" value="COesterase"/>
    <property type="match status" value="1"/>
</dbReference>
<organism evidence="2 3">
    <name type="scientific">Pseudocercospora fijiensis (strain CIRAD86)</name>
    <name type="common">Black leaf streak disease fungus</name>
    <name type="synonym">Mycosphaerella fijiensis</name>
    <dbReference type="NCBI Taxonomy" id="383855"/>
    <lineage>
        <taxon>Eukaryota</taxon>
        <taxon>Fungi</taxon>
        <taxon>Dikarya</taxon>
        <taxon>Ascomycota</taxon>
        <taxon>Pezizomycotina</taxon>
        <taxon>Dothideomycetes</taxon>
        <taxon>Dothideomycetidae</taxon>
        <taxon>Mycosphaerellales</taxon>
        <taxon>Mycosphaerellaceae</taxon>
        <taxon>Pseudocercospora</taxon>
    </lineage>
</organism>
<dbReference type="PROSITE" id="PS00941">
    <property type="entry name" value="CARBOXYLESTERASE_B_2"/>
    <property type="match status" value="1"/>
</dbReference>
<dbReference type="InterPro" id="IPR050309">
    <property type="entry name" value="Type-B_Carboxylest/Lipase"/>
</dbReference>
<dbReference type="KEGG" id="pfj:MYCFIDRAFT_214499"/>
<dbReference type="VEuPathDB" id="FungiDB:MYCFIDRAFT_214499"/>
<dbReference type="RefSeq" id="XP_007924424.1">
    <property type="nucleotide sequence ID" value="XM_007926233.1"/>
</dbReference>
<name>M3B329_PSEFD</name>
<evidence type="ECO:0000313" key="2">
    <source>
        <dbReference type="EMBL" id="EME83778.1"/>
    </source>
</evidence>
<dbReference type="ESTHER" id="mycfi-m3b329">
    <property type="family name" value="Fungal_carboxylesterase_lipase"/>
</dbReference>